<dbReference type="CDD" id="cd05930">
    <property type="entry name" value="A_NRPS"/>
    <property type="match status" value="1"/>
</dbReference>
<name>A0AAV2S7M7_MEGNR</name>
<feature type="non-terminal residue" evidence="4">
    <location>
        <position position="1"/>
    </location>
</feature>
<dbReference type="InterPro" id="IPR042099">
    <property type="entry name" value="ANL_N_sf"/>
</dbReference>
<feature type="domain" description="AMP-dependent synthetase/ligase" evidence="3">
    <location>
        <begin position="17"/>
        <end position="340"/>
    </location>
</feature>
<keyword evidence="5" id="KW-1185">Reference proteome</keyword>
<dbReference type="PROSITE" id="PS00455">
    <property type="entry name" value="AMP_BINDING"/>
    <property type="match status" value="1"/>
</dbReference>
<dbReference type="Pfam" id="PF00501">
    <property type="entry name" value="AMP-binding"/>
    <property type="match status" value="1"/>
</dbReference>
<evidence type="ECO:0000313" key="5">
    <source>
        <dbReference type="Proteomes" id="UP001497623"/>
    </source>
</evidence>
<keyword evidence="2" id="KW-0597">Phosphoprotein</keyword>
<dbReference type="PANTHER" id="PTHR44845:SF6">
    <property type="entry name" value="BETA-ALANINE-ACTIVATING ENZYME"/>
    <property type="match status" value="1"/>
</dbReference>
<dbReference type="InterPro" id="IPR045851">
    <property type="entry name" value="AMP-bd_C_sf"/>
</dbReference>
<reference evidence="4 5" key="1">
    <citation type="submission" date="2024-05" db="EMBL/GenBank/DDBJ databases">
        <authorList>
            <person name="Wallberg A."/>
        </authorList>
    </citation>
    <scope>NUCLEOTIDE SEQUENCE [LARGE SCALE GENOMIC DNA]</scope>
</reference>
<dbReference type="SUPFAM" id="SSF56801">
    <property type="entry name" value="Acetyl-CoA synthetase-like"/>
    <property type="match status" value="1"/>
</dbReference>
<protein>
    <recommendedName>
        <fullName evidence="3">AMP-dependent synthetase/ligase domain-containing protein</fullName>
    </recommendedName>
</protein>
<dbReference type="Gene3D" id="3.40.50.12780">
    <property type="entry name" value="N-terminal domain of ligase-like"/>
    <property type="match status" value="1"/>
</dbReference>
<dbReference type="PANTHER" id="PTHR44845">
    <property type="entry name" value="CARRIER DOMAIN-CONTAINING PROTEIN"/>
    <property type="match status" value="1"/>
</dbReference>
<keyword evidence="1" id="KW-0596">Phosphopantetheine</keyword>
<dbReference type="InterPro" id="IPR020845">
    <property type="entry name" value="AMP-binding_CS"/>
</dbReference>
<evidence type="ECO:0000313" key="4">
    <source>
        <dbReference type="EMBL" id="CAL4162707.1"/>
    </source>
</evidence>
<gene>
    <name evidence="4" type="ORF">MNOR_LOCUS32863</name>
</gene>
<accession>A0AAV2S7M7</accession>
<evidence type="ECO:0000259" key="3">
    <source>
        <dbReference type="Pfam" id="PF00501"/>
    </source>
</evidence>
<dbReference type="InterPro" id="IPR000873">
    <property type="entry name" value="AMP-dep_synth/lig_dom"/>
</dbReference>
<evidence type="ECO:0000256" key="1">
    <source>
        <dbReference type="ARBA" id="ARBA00022450"/>
    </source>
</evidence>
<comment type="caution">
    <text evidence="4">The sequence shown here is derived from an EMBL/GenBank/DDBJ whole genome shotgun (WGS) entry which is preliminary data.</text>
</comment>
<dbReference type="AlphaFoldDB" id="A0AAV2S7M7"/>
<proteinExistence type="predicted"/>
<organism evidence="4 5">
    <name type="scientific">Meganyctiphanes norvegica</name>
    <name type="common">Northern krill</name>
    <name type="synonym">Thysanopoda norvegica</name>
    <dbReference type="NCBI Taxonomy" id="48144"/>
    <lineage>
        <taxon>Eukaryota</taxon>
        <taxon>Metazoa</taxon>
        <taxon>Ecdysozoa</taxon>
        <taxon>Arthropoda</taxon>
        <taxon>Crustacea</taxon>
        <taxon>Multicrustacea</taxon>
        <taxon>Malacostraca</taxon>
        <taxon>Eumalacostraca</taxon>
        <taxon>Eucarida</taxon>
        <taxon>Euphausiacea</taxon>
        <taxon>Euphausiidae</taxon>
        <taxon>Meganyctiphanes</taxon>
    </lineage>
</organism>
<dbReference type="Proteomes" id="UP001497623">
    <property type="component" value="Unassembled WGS sequence"/>
</dbReference>
<sequence>RCILRHITSDSYSNPDGDRVVAVCMAPTPTLVTALLAIHKAGAAYLPLDVGFPATRVNHILADSRPALVLAYGKPSNLEGAAENNVPVLHFENIAKELENENGENLLVDEVGFKLSGETIATILYTSGSTGIPKGVRVSHRAALNRLTWQWQSFPYQKDEVCCFKTALTFVDHVSEIFGSLLTGHKLVVIPKTMTVAVDELVSVLVRERVGRLVLVPSLLRSILLYCRSPAAPKLPQLKLWICSGEVFPPDLLQTFFETFTNGQTICNFYGSTEVMGDVTFIQFRNAHDARSKLVQGKIPIGSPIGNCRIYLTDNACSALVPPGQMGEVLAAGLNNASGYVGGAQPDKFINNIHSNDPGYGTLYRTGDYARAVDGVLVYEGRTDSQVKVRGHRIDLNEVQAAVQKVQGVDKCYVLVYKPGEINQALVAFYTSQDEELQPEYLKVQVSLLLATYMQPQLISVPDFPLLVNGKVDRQQLLRMYEKISEQSQSQGPGSKLSIDLTGVQNNQRETAEVLLTTVGRVLGYALQGNKLSMNNGFFQ</sequence>
<dbReference type="Gene3D" id="3.30.300.30">
    <property type="match status" value="1"/>
</dbReference>
<evidence type="ECO:0000256" key="2">
    <source>
        <dbReference type="ARBA" id="ARBA00022553"/>
    </source>
</evidence>
<dbReference type="EMBL" id="CAXKWB010045741">
    <property type="protein sequence ID" value="CAL4162707.1"/>
    <property type="molecule type" value="Genomic_DNA"/>
</dbReference>
<feature type="non-terminal residue" evidence="4">
    <location>
        <position position="540"/>
    </location>
</feature>